<feature type="compositionally biased region" description="Polar residues" evidence="1">
    <location>
        <begin position="59"/>
        <end position="72"/>
    </location>
</feature>
<dbReference type="AlphaFoldDB" id="A0A4P9VX18"/>
<evidence type="ECO:0000313" key="3">
    <source>
        <dbReference type="Proteomes" id="UP000269721"/>
    </source>
</evidence>
<feature type="compositionally biased region" description="Basic and acidic residues" evidence="1">
    <location>
        <begin position="134"/>
        <end position="143"/>
    </location>
</feature>
<evidence type="ECO:0000256" key="1">
    <source>
        <dbReference type="SAM" id="MobiDB-lite"/>
    </source>
</evidence>
<accession>A0A4P9VX18</accession>
<dbReference type="EMBL" id="ML002048">
    <property type="protein sequence ID" value="RKO82820.1"/>
    <property type="molecule type" value="Genomic_DNA"/>
</dbReference>
<feature type="compositionally biased region" description="Gly residues" evidence="1">
    <location>
        <begin position="170"/>
        <end position="181"/>
    </location>
</feature>
<proteinExistence type="predicted"/>
<gene>
    <name evidence="2" type="ORF">BDK51DRAFT_50588</name>
</gene>
<organism evidence="2 3">
    <name type="scientific">Blyttiomyces helicus</name>
    <dbReference type="NCBI Taxonomy" id="388810"/>
    <lineage>
        <taxon>Eukaryota</taxon>
        <taxon>Fungi</taxon>
        <taxon>Fungi incertae sedis</taxon>
        <taxon>Chytridiomycota</taxon>
        <taxon>Chytridiomycota incertae sedis</taxon>
        <taxon>Chytridiomycetes</taxon>
        <taxon>Chytridiomycetes incertae sedis</taxon>
        <taxon>Blyttiomyces</taxon>
    </lineage>
</organism>
<dbReference type="Proteomes" id="UP000269721">
    <property type="component" value="Unassembled WGS sequence"/>
</dbReference>
<evidence type="ECO:0000313" key="2">
    <source>
        <dbReference type="EMBL" id="RKO82820.1"/>
    </source>
</evidence>
<feature type="region of interest" description="Disordered" evidence="1">
    <location>
        <begin position="117"/>
        <end position="181"/>
    </location>
</feature>
<feature type="region of interest" description="Disordered" evidence="1">
    <location>
        <begin position="1"/>
        <end position="79"/>
    </location>
</feature>
<protein>
    <submittedName>
        <fullName evidence="2">Uncharacterized protein</fullName>
    </submittedName>
</protein>
<sequence length="181" mass="18327">MGHPTESGEQGAMGHPTESGGDLAMGHPTEWGEQIGSGRDGESDRIGSGRRVCTGRSPRGSSASERCTSVSHARSPLLPFGAPKGGVLCAWVTPVHPSSGNGVQGGLLLPTLTHPSMTLRSSTPPPPWCSSDPIRADPTRPDLTRLSTLNSEETPGLGGGIGASDRIGSGRVGGSSDRGGG</sequence>
<keyword evidence="3" id="KW-1185">Reference proteome</keyword>
<name>A0A4P9VX18_9FUNG</name>
<reference evidence="3" key="1">
    <citation type="journal article" date="2018" name="Nat. Microbiol.">
        <title>Leveraging single-cell genomics to expand the fungal tree of life.</title>
        <authorList>
            <person name="Ahrendt S.R."/>
            <person name="Quandt C.A."/>
            <person name="Ciobanu D."/>
            <person name="Clum A."/>
            <person name="Salamov A."/>
            <person name="Andreopoulos B."/>
            <person name="Cheng J.F."/>
            <person name="Woyke T."/>
            <person name="Pelin A."/>
            <person name="Henrissat B."/>
            <person name="Reynolds N.K."/>
            <person name="Benny G.L."/>
            <person name="Smith M.E."/>
            <person name="James T.Y."/>
            <person name="Grigoriev I.V."/>
        </authorList>
    </citation>
    <scope>NUCLEOTIDE SEQUENCE [LARGE SCALE GENOMIC DNA]</scope>
</reference>